<gene>
    <name evidence="1" type="ORF">MNBD_GAMMA03-566</name>
</gene>
<name>A0A3B0WMX0_9ZZZZ</name>
<evidence type="ECO:0000313" key="1">
    <source>
        <dbReference type="EMBL" id="VAW44954.1"/>
    </source>
</evidence>
<sequence>MIVDNYNYHIKHSKIRSNKKSNTHLMFKDKKQHKQPLKTEICSYIKVKISHITKKITSKLFLKEPYPLTNSIAYIRSYNKGAETTY</sequence>
<protein>
    <submittedName>
        <fullName evidence="1">Uncharacterized protein</fullName>
    </submittedName>
</protein>
<reference evidence="1" key="1">
    <citation type="submission" date="2018-06" db="EMBL/GenBank/DDBJ databases">
        <authorList>
            <person name="Zhirakovskaya E."/>
        </authorList>
    </citation>
    <scope>NUCLEOTIDE SEQUENCE</scope>
</reference>
<dbReference type="AlphaFoldDB" id="A0A3B0WMX0"/>
<accession>A0A3B0WMX0</accession>
<proteinExistence type="predicted"/>
<dbReference type="EMBL" id="UOFC01000032">
    <property type="protein sequence ID" value="VAW44954.1"/>
    <property type="molecule type" value="Genomic_DNA"/>
</dbReference>
<organism evidence="1">
    <name type="scientific">hydrothermal vent metagenome</name>
    <dbReference type="NCBI Taxonomy" id="652676"/>
    <lineage>
        <taxon>unclassified sequences</taxon>
        <taxon>metagenomes</taxon>
        <taxon>ecological metagenomes</taxon>
    </lineage>
</organism>